<protein>
    <submittedName>
        <fullName evidence="1">Uncharacterized protein</fullName>
    </submittedName>
</protein>
<dbReference type="Proteomes" id="UP000317243">
    <property type="component" value="Unassembled WGS sequence"/>
</dbReference>
<comment type="caution">
    <text evidence="1">The sequence shown here is derived from an EMBL/GenBank/DDBJ whole genome shotgun (WGS) entry which is preliminary data.</text>
</comment>
<dbReference type="EMBL" id="SIHI01000125">
    <property type="protein sequence ID" value="TWT29358.1"/>
    <property type="molecule type" value="Genomic_DNA"/>
</dbReference>
<evidence type="ECO:0000313" key="2">
    <source>
        <dbReference type="Proteomes" id="UP000317243"/>
    </source>
</evidence>
<proteinExistence type="predicted"/>
<keyword evidence="2" id="KW-1185">Reference proteome</keyword>
<gene>
    <name evidence="1" type="ORF">KOR42_55310</name>
</gene>
<evidence type="ECO:0000313" key="1">
    <source>
        <dbReference type="EMBL" id="TWT29358.1"/>
    </source>
</evidence>
<organism evidence="1 2">
    <name type="scientific">Thalassoglobus neptunius</name>
    <dbReference type="NCBI Taxonomy" id="1938619"/>
    <lineage>
        <taxon>Bacteria</taxon>
        <taxon>Pseudomonadati</taxon>
        <taxon>Planctomycetota</taxon>
        <taxon>Planctomycetia</taxon>
        <taxon>Planctomycetales</taxon>
        <taxon>Planctomycetaceae</taxon>
        <taxon>Thalassoglobus</taxon>
    </lineage>
</organism>
<accession>A0A5C5UTI0</accession>
<sequence length="51" mass="5759">MATNQNSDCYSEVRNVQRAVNPHIRYLKKLMGLALDDACLAINGSHNIWNV</sequence>
<name>A0A5C5UTI0_9PLAN</name>
<reference evidence="1 2" key="1">
    <citation type="submission" date="2019-02" db="EMBL/GenBank/DDBJ databases">
        <title>Deep-cultivation of Planctomycetes and their phenomic and genomic characterization uncovers novel biology.</title>
        <authorList>
            <person name="Wiegand S."/>
            <person name="Jogler M."/>
            <person name="Boedeker C."/>
            <person name="Pinto D."/>
            <person name="Vollmers J."/>
            <person name="Rivas-Marin E."/>
            <person name="Kohn T."/>
            <person name="Peeters S.H."/>
            <person name="Heuer A."/>
            <person name="Rast P."/>
            <person name="Oberbeckmann S."/>
            <person name="Bunk B."/>
            <person name="Jeske O."/>
            <person name="Meyerdierks A."/>
            <person name="Storesund J.E."/>
            <person name="Kallscheuer N."/>
            <person name="Luecker S."/>
            <person name="Lage O.M."/>
            <person name="Pohl T."/>
            <person name="Merkel B.J."/>
            <person name="Hornburger P."/>
            <person name="Mueller R.-W."/>
            <person name="Bruemmer F."/>
            <person name="Labrenz M."/>
            <person name="Spormann A.M."/>
            <person name="Op Den Camp H."/>
            <person name="Overmann J."/>
            <person name="Amann R."/>
            <person name="Jetten M.S.M."/>
            <person name="Mascher T."/>
            <person name="Medema M.H."/>
            <person name="Devos D.P."/>
            <person name="Kaster A.-K."/>
            <person name="Ovreas L."/>
            <person name="Rohde M."/>
            <person name="Galperin M.Y."/>
            <person name="Jogler C."/>
        </authorList>
    </citation>
    <scope>NUCLEOTIDE SEQUENCE [LARGE SCALE GENOMIC DNA]</scope>
    <source>
        <strain evidence="1 2">KOR42</strain>
    </source>
</reference>
<dbReference type="AlphaFoldDB" id="A0A5C5UTI0"/>